<organism evidence="4 5">
    <name type="scientific">Candidatus Borkfalkia ceftriaxoniphila</name>
    <dbReference type="NCBI Taxonomy" id="2508949"/>
    <lineage>
        <taxon>Bacteria</taxon>
        <taxon>Bacillati</taxon>
        <taxon>Bacillota</taxon>
        <taxon>Clostridia</taxon>
        <taxon>Christensenellales</taxon>
        <taxon>Christensenellaceae</taxon>
        <taxon>Candidatus Borkfalkia</taxon>
    </lineage>
</organism>
<dbReference type="PANTHER" id="PTHR43156:SF2">
    <property type="entry name" value="STAGE II SPORULATION PROTEIN E"/>
    <property type="match status" value="1"/>
</dbReference>
<dbReference type="InterPro" id="IPR001932">
    <property type="entry name" value="PPM-type_phosphatase-like_dom"/>
</dbReference>
<evidence type="ECO:0000313" key="5">
    <source>
        <dbReference type="Proteomes" id="UP000291269"/>
    </source>
</evidence>
<evidence type="ECO:0000256" key="2">
    <source>
        <dbReference type="SAM" id="Phobius"/>
    </source>
</evidence>
<dbReference type="Gene3D" id="3.60.40.10">
    <property type="entry name" value="PPM-type phosphatase domain"/>
    <property type="match status" value="1"/>
</dbReference>
<reference evidence="4 5" key="1">
    <citation type="journal article" date="2019" name="Gut">
        <title>Antibiotics-induced monodominance of a novel gut bacterial order.</title>
        <authorList>
            <person name="Hildebrand F."/>
            <person name="Moitinho-Silva L."/>
            <person name="Blasche S."/>
            <person name="Jahn M.T."/>
            <person name="Gossmann T.I."/>
            <person name="Heuerta-Cepas J."/>
            <person name="Hercog R."/>
            <person name="Luetge M."/>
            <person name="Bahram M."/>
            <person name="Pryszlak A."/>
            <person name="Alves R.J."/>
            <person name="Waszak S.M."/>
            <person name="Zhu A."/>
            <person name="Ye L."/>
            <person name="Costea P.I."/>
            <person name="Aalvink S."/>
            <person name="Belzer C."/>
            <person name="Forslund S.K."/>
            <person name="Sunagawa S."/>
            <person name="Hentschel U."/>
            <person name="Merten C."/>
            <person name="Patil K.R."/>
            <person name="Benes V."/>
            <person name="Bork P."/>
        </authorList>
    </citation>
    <scope>NUCLEOTIDE SEQUENCE [LARGE SCALE GENOMIC DNA]</scope>
    <source>
        <strain evidence="4 5">HDS1380</strain>
    </source>
</reference>
<dbReference type="InterPro" id="IPR036457">
    <property type="entry name" value="PPM-type-like_dom_sf"/>
</dbReference>
<feature type="transmembrane region" description="Helical" evidence="2">
    <location>
        <begin position="14"/>
        <end position="34"/>
    </location>
</feature>
<evidence type="ECO:0000259" key="3">
    <source>
        <dbReference type="SMART" id="SM00331"/>
    </source>
</evidence>
<feature type="transmembrane region" description="Helical" evidence="2">
    <location>
        <begin position="103"/>
        <end position="122"/>
    </location>
</feature>
<dbReference type="GO" id="GO:0016791">
    <property type="term" value="F:phosphatase activity"/>
    <property type="evidence" value="ECO:0007669"/>
    <property type="project" value="TreeGrafter"/>
</dbReference>
<dbReference type="SUPFAM" id="SSF81606">
    <property type="entry name" value="PP2C-like"/>
    <property type="match status" value="1"/>
</dbReference>
<dbReference type="OrthoDB" id="9763774at2"/>
<protein>
    <recommendedName>
        <fullName evidence="3">PPM-type phosphatase domain-containing protein</fullName>
    </recommendedName>
</protein>
<dbReference type="Pfam" id="PF07228">
    <property type="entry name" value="SpoIIE"/>
    <property type="match status" value="1"/>
</dbReference>
<gene>
    <name evidence="4" type="ORF">ESZ91_05660</name>
</gene>
<dbReference type="InterPro" id="IPR045768">
    <property type="entry name" value="SpoIIE_N"/>
</dbReference>
<dbReference type="Proteomes" id="UP000291269">
    <property type="component" value="Unassembled WGS sequence"/>
</dbReference>
<feature type="transmembrane region" description="Helical" evidence="2">
    <location>
        <begin position="191"/>
        <end position="215"/>
    </location>
</feature>
<feature type="transmembrane region" description="Helical" evidence="2">
    <location>
        <begin position="279"/>
        <end position="301"/>
    </location>
</feature>
<feature type="domain" description="PPM-type phosphatase" evidence="3">
    <location>
        <begin position="560"/>
        <end position="767"/>
    </location>
</feature>
<evidence type="ECO:0000256" key="1">
    <source>
        <dbReference type="ARBA" id="ARBA00022801"/>
    </source>
</evidence>
<keyword evidence="2" id="KW-0812">Transmembrane</keyword>
<feature type="transmembrane region" description="Helical" evidence="2">
    <location>
        <begin position="41"/>
        <end position="65"/>
    </location>
</feature>
<keyword evidence="2" id="KW-0472">Membrane</keyword>
<keyword evidence="2" id="KW-1133">Transmembrane helix</keyword>
<evidence type="ECO:0000313" key="4">
    <source>
        <dbReference type="EMBL" id="RXZ61873.1"/>
    </source>
</evidence>
<feature type="transmembrane region" description="Helical" evidence="2">
    <location>
        <begin position="128"/>
        <end position="151"/>
    </location>
</feature>
<keyword evidence="1" id="KW-0378">Hydrolase</keyword>
<proteinExistence type="predicted"/>
<dbReference type="AlphaFoldDB" id="A0A4Q2KEX9"/>
<keyword evidence="5" id="KW-1185">Reference proteome</keyword>
<feature type="transmembrane region" description="Helical" evidence="2">
    <location>
        <begin position="163"/>
        <end position="185"/>
    </location>
</feature>
<dbReference type="SMART" id="SM00331">
    <property type="entry name" value="PP2C_SIG"/>
    <property type="match status" value="1"/>
</dbReference>
<feature type="transmembrane region" description="Helical" evidence="2">
    <location>
        <begin position="71"/>
        <end position="91"/>
    </location>
</feature>
<name>A0A4Q2KEX9_9FIRM</name>
<dbReference type="PANTHER" id="PTHR43156">
    <property type="entry name" value="STAGE II SPORULATION PROTEIN E-RELATED"/>
    <property type="match status" value="1"/>
</dbReference>
<dbReference type="RefSeq" id="WP_129224982.1">
    <property type="nucleotide sequence ID" value="NZ_SDOZ01000002.1"/>
</dbReference>
<dbReference type="InterPro" id="IPR052016">
    <property type="entry name" value="Bact_Sigma-Reg"/>
</dbReference>
<comment type="caution">
    <text evidence="4">The sequence shown here is derived from an EMBL/GenBank/DDBJ whole genome shotgun (WGS) entry which is preliminary data.</text>
</comment>
<accession>A0A4Q2KEX9</accession>
<dbReference type="Pfam" id="PF19732">
    <property type="entry name" value="SpoIIE_N"/>
    <property type="match status" value="1"/>
</dbReference>
<dbReference type="EMBL" id="SDOZ01000002">
    <property type="protein sequence ID" value="RXZ61873.1"/>
    <property type="molecule type" value="Genomic_DNA"/>
</dbReference>
<sequence>MSDKFKLKYGYTNVILYFTLFLCMLFLNFTMPAFEPFSLALFVAMLVCGLNIWASVGLFLLAGGLSFSVSLLAFPVYAIAGVLFFAVFWFYNRAGKKPGAETVIFLAVALAPFLWIYAEYIYADIYRAAIVAIVIFILAFVFISALKCVLFKAGRCRLAAEELVFLSAAVVAVGTGFFNCAGGYAYDGAAILLILIACAVLKNASAAYVALVLSIPRAIAMSVQAGAPDLSACAAFILYSAAALCFLRAGKLPAALAIFLSDVFVRYARDFWSVGADAFVSSAFYLTMLTSLVPCFLFLLIPEFVYEKAANVLKLYSERQLTRLNINANRSATGEKLFEIAAVFKEIENTFISLDESGATAEDASQFICNKIAEDVCGRCANFERCRNEGMGESIQKLVSVGGGKGKVNLIDLPARLTAECVNPSGIMFTLNALLSEYRKSMLEAENASAGKRLLAEQARGVSTILKNLALEQSSPLSMNPDAERRIRDLVAKKGVVLNEIMVYGEDDLTLSLTVSGRHDLKKLVSAAEQVLGRRMTLSKKLPLAANKYCYVLKPKPAYDAAFGIASATKTGEIACGDTHSVIKIDERTFMLALSDGMGSGEYARRISDCTISLVESFYRAKMPSDTILSTVNQLLSFNREESFSCIDVATVDLDTGCADLVKIGSPLSFVLSENKIRVLESESLPLGILDSVKPTVLREALGAGDTVVLISDGITSAFSSSTDICAFMESVPCLNPQTFADELLKKAIDMCGGVAVDDMTVVAARIFESTD</sequence>